<name>A0AAE9TL14_9CAUD</name>
<organism evidence="1 2">
    <name type="scientific">Escherichia phage A5-4</name>
    <dbReference type="NCBI Taxonomy" id="2996162"/>
    <lineage>
        <taxon>Viruses</taxon>
        <taxon>Duplodnaviria</taxon>
        <taxon>Heunggongvirae</taxon>
        <taxon>Uroviricota</taxon>
        <taxon>Caudoviricetes</taxon>
        <taxon>Vequintavirinae</taxon>
    </lineage>
</organism>
<protein>
    <submittedName>
        <fullName evidence="1">Uncharacterized protein</fullName>
    </submittedName>
</protein>
<dbReference type="EMBL" id="OP744025">
    <property type="protein sequence ID" value="UZZ64425.1"/>
    <property type="molecule type" value="Genomic_DNA"/>
</dbReference>
<reference evidence="1 2" key="1">
    <citation type="submission" date="2022-10" db="EMBL/GenBank/DDBJ databases">
        <authorList>
            <person name="Cortes-Martin A."/>
            <person name="Buttimer C.T.H."/>
            <person name="Hill C."/>
        </authorList>
    </citation>
    <scope>NUCLEOTIDE SEQUENCE [LARGE SCALE GENOMIC DNA]</scope>
</reference>
<gene>
    <name evidence="1" type="ORF">A54_185</name>
</gene>
<sequence>MSKLVILEVRAADLAKAVGFFKFEDSEFRERWGLNLPSKICGLFKASQIEDLIIKKIVNLDGVEFNNIVVFDEDFDWSAYCSLSDWIAKFPMAENCSVSIPGSLLEIVNV</sequence>
<keyword evidence="2" id="KW-1185">Reference proteome</keyword>
<evidence type="ECO:0000313" key="1">
    <source>
        <dbReference type="EMBL" id="UZZ64425.1"/>
    </source>
</evidence>
<accession>A0AAE9TL14</accession>
<evidence type="ECO:0000313" key="2">
    <source>
        <dbReference type="Proteomes" id="UP001236076"/>
    </source>
</evidence>
<dbReference type="Proteomes" id="UP001236076">
    <property type="component" value="Segment"/>
</dbReference>
<proteinExistence type="predicted"/>